<name>A0ABP7LJ94_9GAMM</name>
<reference evidence="2" key="1">
    <citation type="journal article" date="2019" name="Int. J. Syst. Evol. Microbiol.">
        <title>The Global Catalogue of Microorganisms (GCM) 10K type strain sequencing project: providing services to taxonomists for standard genome sequencing and annotation.</title>
        <authorList>
            <consortium name="The Broad Institute Genomics Platform"/>
            <consortium name="The Broad Institute Genome Sequencing Center for Infectious Disease"/>
            <person name="Wu L."/>
            <person name="Ma J."/>
        </authorList>
    </citation>
    <scope>NUCLEOTIDE SEQUENCE [LARGE SCALE GENOMIC DNA]</scope>
    <source>
        <strain evidence="2">JCM 17201</strain>
    </source>
</reference>
<protein>
    <submittedName>
        <fullName evidence="1">Uncharacterized protein</fullName>
    </submittedName>
</protein>
<evidence type="ECO:0000313" key="1">
    <source>
        <dbReference type="EMBL" id="GAA3900451.1"/>
    </source>
</evidence>
<keyword evidence="2" id="KW-1185">Reference proteome</keyword>
<proteinExistence type="predicted"/>
<dbReference type="Proteomes" id="UP001499994">
    <property type="component" value="Unassembled WGS sequence"/>
</dbReference>
<gene>
    <name evidence="1" type="ORF">GCM10022405_27280</name>
</gene>
<accession>A0ABP7LJ94</accession>
<organism evidence="1 2">
    <name type="scientific">Gibbsiella dentisursi</name>
    <dbReference type="NCBI Taxonomy" id="796890"/>
    <lineage>
        <taxon>Bacteria</taxon>
        <taxon>Pseudomonadati</taxon>
        <taxon>Pseudomonadota</taxon>
        <taxon>Gammaproteobacteria</taxon>
        <taxon>Enterobacterales</taxon>
        <taxon>Yersiniaceae</taxon>
        <taxon>Gibbsiella</taxon>
    </lineage>
</organism>
<dbReference type="EMBL" id="BAABDG010000003">
    <property type="protein sequence ID" value="GAA3900451.1"/>
    <property type="molecule type" value="Genomic_DNA"/>
</dbReference>
<comment type="caution">
    <text evidence="1">The sequence shown here is derived from an EMBL/GenBank/DDBJ whole genome shotgun (WGS) entry which is preliminary data.</text>
</comment>
<evidence type="ECO:0000313" key="2">
    <source>
        <dbReference type="Proteomes" id="UP001499994"/>
    </source>
</evidence>
<sequence>MELYGRLKGAPSTEEVQKSFAQSMNVSPEKVTISNIKESEGNGNALTGAASKDYTFDATIGGKTKNCSLKQLINNEIYFTGCTVKDAALTSW</sequence>